<dbReference type="Proteomes" id="UP000075883">
    <property type="component" value="Unassembled WGS sequence"/>
</dbReference>
<keyword evidence="7 13" id="KW-0720">Serine protease</keyword>
<evidence type="ECO:0000256" key="9">
    <source>
        <dbReference type="ARBA" id="ARBA00023145"/>
    </source>
</evidence>
<dbReference type="VEuPathDB" id="VectorBase:ACUA015690"/>
<dbReference type="PROSITE" id="PS50240">
    <property type="entry name" value="TRYPSIN_DOM"/>
    <property type="match status" value="1"/>
</dbReference>
<evidence type="ECO:0000256" key="6">
    <source>
        <dbReference type="ARBA" id="ARBA00022801"/>
    </source>
</evidence>
<evidence type="ECO:0000256" key="7">
    <source>
        <dbReference type="ARBA" id="ARBA00022825"/>
    </source>
</evidence>
<comment type="subcellular location">
    <subcellularLocation>
        <location evidence="1 13">Secreted</location>
    </subcellularLocation>
</comment>
<evidence type="ECO:0000259" key="14">
    <source>
        <dbReference type="PROSITE" id="PS50240"/>
    </source>
</evidence>
<organism evidence="16 17">
    <name type="scientific">Anopheles culicifacies</name>
    <dbReference type="NCBI Taxonomy" id="139723"/>
    <lineage>
        <taxon>Eukaryota</taxon>
        <taxon>Metazoa</taxon>
        <taxon>Ecdysozoa</taxon>
        <taxon>Arthropoda</taxon>
        <taxon>Hexapoda</taxon>
        <taxon>Insecta</taxon>
        <taxon>Pterygota</taxon>
        <taxon>Neoptera</taxon>
        <taxon>Endopterygota</taxon>
        <taxon>Diptera</taxon>
        <taxon>Nematocera</taxon>
        <taxon>Culicoidea</taxon>
        <taxon>Culicidae</taxon>
        <taxon>Anophelinae</taxon>
        <taxon>Anopheles</taxon>
        <taxon>culicifacies species complex</taxon>
    </lineage>
</organism>
<evidence type="ECO:0000256" key="8">
    <source>
        <dbReference type="ARBA" id="ARBA00022859"/>
    </source>
</evidence>
<protein>
    <recommendedName>
        <fullName evidence="13">CLIP domain-containing serine protease</fullName>
        <ecNumber evidence="13">3.4.21.-</ecNumber>
    </recommendedName>
</protein>
<dbReference type="GO" id="GO:0045087">
    <property type="term" value="P:innate immune response"/>
    <property type="evidence" value="ECO:0007669"/>
    <property type="project" value="UniProtKB-KW"/>
</dbReference>
<dbReference type="InterPro" id="IPR038565">
    <property type="entry name" value="CLIP_sf"/>
</dbReference>
<evidence type="ECO:0000256" key="13">
    <source>
        <dbReference type="RuleBase" id="RU366078"/>
    </source>
</evidence>
<keyword evidence="3" id="KW-0399">Innate immunity</keyword>
<keyword evidence="8" id="KW-0391">Immunity</keyword>
<evidence type="ECO:0000313" key="16">
    <source>
        <dbReference type="EnsemblMetazoa" id="ACUA015690-PA"/>
    </source>
</evidence>
<keyword evidence="4 13" id="KW-0645">Protease</keyword>
<evidence type="ECO:0000256" key="10">
    <source>
        <dbReference type="ARBA" id="ARBA00023157"/>
    </source>
</evidence>
<comment type="domain">
    <text evidence="13">The clip domain consists of 35-55 residues which are 'knitted' together usually by 3 conserved disulfide bonds forming a clip-like compact structure.</text>
</comment>
<proteinExistence type="inferred from homology"/>
<reference evidence="17" key="1">
    <citation type="submission" date="2013-09" db="EMBL/GenBank/DDBJ databases">
        <title>The Genome Sequence of Anopheles culicifacies species A.</title>
        <authorList>
            <consortium name="The Broad Institute Genomics Platform"/>
            <person name="Neafsey D.E."/>
            <person name="Besansky N."/>
            <person name="Howell P."/>
            <person name="Walton C."/>
            <person name="Young S.K."/>
            <person name="Zeng Q."/>
            <person name="Gargeya S."/>
            <person name="Fitzgerald M."/>
            <person name="Haas B."/>
            <person name="Abouelleil A."/>
            <person name="Allen A.W."/>
            <person name="Alvarado L."/>
            <person name="Arachchi H.M."/>
            <person name="Berlin A.M."/>
            <person name="Chapman S.B."/>
            <person name="Gainer-Dewar J."/>
            <person name="Goldberg J."/>
            <person name="Griggs A."/>
            <person name="Gujja S."/>
            <person name="Hansen M."/>
            <person name="Howarth C."/>
            <person name="Imamovic A."/>
            <person name="Ireland A."/>
            <person name="Larimer J."/>
            <person name="McCowan C."/>
            <person name="Murphy C."/>
            <person name="Pearson M."/>
            <person name="Poon T.W."/>
            <person name="Priest M."/>
            <person name="Roberts A."/>
            <person name="Saif S."/>
            <person name="Shea T."/>
            <person name="Sisk P."/>
            <person name="Sykes S."/>
            <person name="Wortman J."/>
            <person name="Nusbaum C."/>
            <person name="Birren B."/>
        </authorList>
    </citation>
    <scope>NUCLEOTIDE SEQUENCE [LARGE SCALE GENOMIC DNA]</scope>
    <source>
        <strain evidence="17">A-37</strain>
    </source>
</reference>
<evidence type="ECO:0000259" key="15">
    <source>
        <dbReference type="PROSITE" id="PS51888"/>
    </source>
</evidence>
<dbReference type="EnsemblMetazoa" id="ACUA015690-RA">
    <property type="protein sequence ID" value="ACUA015690-PA"/>
    <property type="gene ID" value="ACUA015690"/>
</dbReference>
<dbReference type="GO" id="GO:0006508">
    <property type="term" value="P:proteolysis"/>
    <property type="evidence" value="ECO:0007669"/>
    <property type="project" value="UniProtKB-KW"/>
</dbReference>
<feature type="domain" description="Peptidase S1" evidence="14">
    <location>
        <begin position="88"/>
        <end position="340"/>
    </location>
</feature>
<dbReference type="CDD" id="cd00190">
    <property type="entry name" value="Tryp_SPc"/>
    <property type="match status" value="1"/>
</dbReference>
<keyword evidence="17" id="KW-1185">Reference proteome</keyword>
<evidence type="ECO:0000256" key="11">
    <source>
        <dbReference type="ARBA" id="ARBA00023180"/>
    </source>
</evidence>
<name>A0A182MDL9_9DIPT</name>
<keyword evidence="10" id="KW-1015">Disulfide bond</keyword>
<evidence type="ECO:0000256" key="5">
    <source>
        <dbReference type="ARBA" id="ARBA00022729"/>
    </source>
</evidence>
<dbReference type="InterPro" id="IPR001314">
    <property type="entry name" value="Peptidase_S1A"/>
</dbReference>
<dbReference type="InterPro" id="IPR043504">
    <property type="entry name" value="Peptidase_S1_PA_chymotrypsin"/>
</dbReference>
<keyword evidence="5" id="KW-0732">Signal</keyword>
<dbReference type="Pfam" id="PF00089">
    <property type="entry name" value="Trypsin"/>
    <property type="match status" value="1"/>
</dbReference>
<accession>A0A182MDL9</accession>
<dbReference type="PROSITE" id="PS51888">
    <property type="entry name" value="CLIP"/>
    <property type="match status" value="1"/>
</dbReference>
<dbReference type="Gene3D" id="3.30.1640.30">
    <property type="match status" value="1"/>
</dbReference>
<dbReference type="PRINTS" id="PR00722">
    <property type="entry name" value="CHYMOTRYPSIN"/>
</dbReference>
<dbReference type="InterPro" id="IPR001254">
    <property type="entry name" value="Trypsin_dom"/>
</dbReference>
<dbReference type="GO" id="GO:0005576">
    <property type="term" value="C:extracellular region"/>
    <property type="evidence" value="ECO:0007669"/>
    <property type="project" value="UniProtKB-SubCell"/>
</dbReference>
<dbReference type="InterPro" id="IPR051487">
    <property type="entry name" value="Ser/Thr_Proteases_Immune/Dev"/>
</dbReference>
<evidence type="ECO:0000256" key="1">
    <source>
        <dbReference type="ARBA" id="ARBA00004613"/>
    </source>
</evidence>
<dbReference type="InterPro" id="IPR022700">
    <property type="entry name" value="CLIP"/>
</dbReference>
<evidence type="ECO:0000256" key="4">
    <source>
        <dbReference type="ARBA" id="ARBA00022670"/>
    </source>
</evidence>
<feature type="domain" description="Clip" evidence="15">
    <location>
        <begin position="10"/>
        <end position="63"/>
    </location>
</feature>
<dbReference type="PANTHER" id="PTHR24256">
    <property type="entry name" value="TRYPTASE-RELATED"/>
    <property type="match status" value="1"/>
</dbReference>
<evidence type="ECO:0000256" key="2">
    <source>
        <dbReference type="ARBA" id="ARBA00022525"/>
    </source>
</evidence>
<evidence type="ECO:0000256" key="12">
    <source>
        <dbReference type="ARBA" id="ARBA00024195"/>
    </source>
</evidence>
<dbReference type="SUPFAM" id="SSF50494">
    <property type="entry name" value="Trypsin-like serine proteases"/>
    <property type="match status" value="1"/>
</dbReference>
<dbReference type="Gene3D" id="2.40.10.10">
    <property type="entry name" value="Trypsin-like serine proteases"/>
    <property type="match status" value="2"/>
</dbReference>
<keyword evidence="2 13" id="KW-0964">Secreted</keyword>
<dbReference type="InterPro" id="IPR009003">
    <property type="entry name" value="Peptidase_S1_PA"/>
</dbReference>
<evidence type="ECO:0000313" key="17">
    <source>
        <dbReference type="Proteomes" id="UP000075883"/>
    </source>
</evidence>
<keyword evidence="11" id="KW-0325">Glycoprotein</keyword>
<reference evidence="16" key="2">
    <citation type="submission" date="2020-05" db="UniProtKB">
        <authorList>
            <consortium name="EnsemblMetazoa"/>
        </authorList>
    </citation>
    <scope>IDENTIFICATION</scope>
    <source>
        <strain evidence="16">A-37</strain>
    </source>
</reference>
<dbReference type="EMBL" id="AXCM01007454">
    <property type="status" value="NOT_ANNOTATED_CDS"/>
    <property type="molecule type" value="Genomic_DNA"/>
</dbReference>
<evidence type="ECO:0000256" key="3">
    <source>
        <dbReference type="ARBA" id="ARBA00022588"/>
    </source>
</evidence>
<dbReference type="EC" id="3.4.21.-" evidence="13"/>
<dbReference type="SMART" id="SM00020">
    <property type="entry name" value="Tryp_SPc"/>
    <property type="match status" value="1"/>
</dbReference>
<dbReference type="FunFam" id="2.40.10.10:FF:000146">
    <property type="entry name" value="Serine protease 53"/>
    <property type="match status" value="1"/>
</dbReference>
<keyword evidence="9" id="KW-0865">Zymogen</keyword>
<dbReference type="AlphaFoldDB" id="A0A182MDL9"/>
<keyword evidence="6 13" id="KW-0378">Hydrolase</keyword>
<dbReference type="GO" id="GO:0004252">
    <property type="term" value="F:serine-type endopeptidase activity"/>
    <property type="evidence" value="ECO:0007669"/>
    <property type="project" value="UniProtKB-UniRule"/>
</dbReference>
<sequence length="340" mass="37765">MISALEQGQDCVNPNGEAGKCVLFRDCQPLLEIYHNPVNTLNDTQFLKESRCGVIEQNTLVCCKGGKNPKKTSLPNAPKCGLHLSDRIYGGQTTNIDEFPWTALIEYQREDGRFSFHCGGVIVNERYIVTAASCVYDIPQNFKPHRVRLGEWDLSSASDCEDDICSIAPIDVDIEKIIVHSSYDSKDKNHNHDIALIRLNQDINYSTTVRPLCLPLSTSIRSRKHAGFTSYVAGWGITETGHASQKKLKLTLKVVDLTYCAPIYKRNGIILNSKHVCAGGLRMKDTCRGDSGVPLMRQIAGAWYLIGVISFGPKECGTAGIPGVYTNVTEYVDWIQDNIY</sequence>
<dbReference type="STRING" id="139723.A0A182MDL9"/>
<dbReference type="SMART" id="SM00680">
    <property type="entry name" value="CLIP"/>
    <property type="match status" value="1"/>
</dbReference>
<dbReference type="Pfam" id="PF12032">
    <property type="entry name" value="CLIP"/>
    <property type="match status" value="1"/>
</dbReference>
<comment type="similarity">
    <text evidence="12 13">Belongs to the peptidase S1 family. CLIP subfamily.</text>
</comment>